<gene>
    <name evidence="1" type="ORF">O181_074475</name>
</gene>
<evidence type="ECO:0000313" key="1">
    <source>
        <dbReference type="EMBL" id="MBW0534760.1"/>
    </source>
</evidence>
<proteinExistence type="predicted"/>
<name>A0A9Q3ID13_9BASI</name>
<organism evidence="1 2">
    <name type="scientific">Austropuccinia psidii MF-1</name>
    <dbReference type="NCBI Taxonomy" id="1389203"/>
    <lineage>
        <taxon>Eukaryota</taxon>
        <taxon>Fungi</taxon>
        <taxon>Dikarya</taxon>
        <taxon>Basidiomycota</taxon>
        <taxon>Pucciniomycotina</taxon>
        <taxon>Pucciniomycetes</taxon>
        <taxon>Pucciniales</taxon>
        <taxon>Sphaerophragmiaceae</taxon>
        <taxon>Austropuccinia</taxon>
    </lineage>
</organism>
<dbReference type="AlphaFoldDB" id="A0A9Q3ID13"/>
<comment type="caution">
    <text evidence="1">The sequence shown here is derived from an EMBL/GenBank/DDBJ whole genome shotgun (WGS) entry which is preliminary data.</text>
</comment>
<evidence type="ECO:0000313" key="2">
    <source>
        <dbReference type="Proteomes" id="UP000765509"/>
    </source>
</evidence>
<reference evidence="1" key="1">
    <citation type="submission" date="2021-03" db="EMBL/GenBank/DDBJ databases">
        <title>Draft genome sequence of rust myrtle Austropuccinia psidii MF-1, a brazilian biotype.</title>
        <authorList>
            <person name="Quecine M.C."/>
            <person name="Pachon D.M.R."/>
            <person name="Bonatelli M.L."/>
            <person name="Correr F.H."/>
            <person name="Franceschini L.M."/>
            <person name="Leite T.F."/>
            <person name="Margarido G.R.A."/>
            <person name="Almeida C.A."/>
            <person name="Ferrarezi J.A."/>
            <person name="Labate C.A."/>
        </authorList>
    </citation>
    <scope>NUCLEOTIDE SEQUENCE</scope>
    <source>
        <strain evidence="1">MF-1</strain>
    </source>
</reference>
<dbReference type="EMBL" id="AVOT02039661">
    <property type="protein sequence ID" value="MBW0534760.1"/>
    <property type="molecule type" value="Genomic_DNA"/>
</dbReference>
<protein>
    <submittedName>
        <fullName evidence="1">Uncharacterized protein</fullName>
    </submittedName>
</protein>
<accession>A0A9Q3ID13</accession>
<sequence length="77" mass="9236">MDKRLNLASHWAELEASFQRICLKEITFKDLMETTEVWNPNRKFRLPEERETRIRENQTTIHNIEEQLNQTGPSLIP</sequence>
<dbReference type="Proteomes" id="UP000765509">
    <property type="component" value="Unassembled WGS sequence"/>
</dbReference>
<keyword evidence="2" id="KW-1185">Reference proteome</keyword>